<accession>A0A2P6TP83</accession>
<evidence type="ECO:0000259" key="6">
    <source>
        <dbReference type="PROSITE" id="PS51352"/>
    </source>
</evidence>
<gene>
    <name evidence="7" type="ORF">C2E21_5644</name>
</gene>
<protein>
    <recommendedName>
        <fullName evidence="3">glutaredoxin-dependent peroxiredoxin</fullName>
        <ecNumber evidence="3">1.11.1.25</ecNumber>
    </recommendedName>
    <alternativeName>
        <fullName evidence="4">Glutaredoxin-dependent peroxiredoxin</fullName>
    </alternativeName>
</protein>
<organism evidence="7 8">
    <name type="scientific">Chlorella sorokiniana</name>
    <name type="common">Freshwater green alga</name>
    <dbReference type="NCBI Taxonomy" id="3076"/>
    <lineage>
        <taxon>Eukaryota</taxon>
        <taxon>Viridiplantae</taxon>
        <taxon>Chlorophyta</taxon>
        <taxon>core chlorophytes</taxon>
        <taxon>Trebouxiophyceae</taxon>
        <taxon>Chlorellales</taxon>
        <taxon>Chlorellaceae</taxon>
        <taxon>Chlorella clade</taxon>
        <taxon>Chlorella</taxon>
    </lineage>
</organism>
<dbReference type="PROSITE" id="PS51352">
    <property type="entry name" value="THIOREDOXIN_2"/>
    <property type="match status" value="1"/>
</dbReference>
<dbReference type="PANTHER" id="PTHR42852:SF18">
    <property type="entry name" value="CHROMOSOME UNDETERMINED SCAFFOLD_47, WHOLE GENOME SHOTGUN SEQUENCE"/>
    <property type="match status" value="1"/>
</dbReference>
<dbReference type="SUPFAM" id="SSF52833">
    <property type="entry name" value="Thioredoxin-like"/>
    <property type="match status" value="1"/>
</dbReference>
<evidence type="ECO:0000256" key="5">
    <source>
        <dbReference type="SAM" id="MobiDB-lite"/>
    </source>
</evidence>
<evidence type="ECO:0000256" key="4">
    <source>
        <dbReference type="ARBA" id="ARBA00031688"/>
    </source>
</evidence>
<proteinExistence type="inferred from homology"/>
<dbReference type="InterPro" id="IPR013740">
    <property type="entry name" value="Redoxin"/>
</dbReference>
<comment type="similarity">
    <text evidence="2">Belongs to the peroxiredoxin family. Prx5 subfamily.</text>
</comment>
<dbReference type="STRING" id="3076.A0A2P6TP83"/>
<dbReference type="AlphaFoldDB" id="A0A2P6TP83"/>
<comment type="caution">
    <text evidence="7">The sequence shown here is derived from an EMBL/GenBank/DDBJ whole genome shotgun (WGS) entry which is preliminary data.</text>
</comment>
<comment type="catalytic activity">
    <reaction evidence="1">
        <text>[glutaredoxin]-dithiol + a hydroperoxide = [glutaredoxin]-disulfide + an alcohol + H2O</text>
        <dbReference type="Rhea" id="RHEA:62624"/>
        <dbReference type="Rhea" id="RHEA-COMP:10729"/>
        <dbReference type="Rhea" id="RHEA-COMP:10730"/>
        <dbReference type="ChEBI" id="CHEBI:15377"/>
        <dbReference type="ChEBI" id="CHEBI:29950"/>
        <dbReference type="ChEBI" id="CHEBI:30879"/>
        <dbReference type="ChEBI" id="CHEBI:35924"/>
        <dbReference type="ChEBI" id="CHEBI:50058"/>
        <dbReference type="EC" id="1.11.1.25"/>
    </reaction>
</comment>
<evidence type="ECO:0000256" key="1">
    <source>
        <dbReference type="ARBA" id="ARBA00001711"/>
    </source>
</evidence>
<reference evidence="7 8" key="1">
    <citation type="journal article" date="2018" name="Plant J.">
        <title>Genome sequences of Chlorella sorokiniana UTEX 1602 and Micractinium conductrix SAG 241.80: implications to maltose excretion by a green alga.</title>
        <authorList>
            <person name="Arriola M.B."/>
            <person name="Velmurugan N."/>
            <person name="Zhang Y."/>
            <person name="Plunkett M.H."/>
            <person name="Hondzo H."/>
            <person name="Barney B.M."/>
        </authorList>
    </citation>
    <scope>NUCLEOTIDE SEQUENCE [LARGE SCALE GENOMIC DNA]</scope>
    <source>
        <strain evidence="8">UTEX 1602</strain>
    </source>
</reference>
<dbReference type="CDD" id="cd02966">
    <property type="entry name" value="TlpA_like_family"/>
    <property type="match status" value="1"/>
</dbReference>
<evidence type="ECO:0000313" key="7">
    <source>
        <dbReference type="EMBL" id="PRW51147.1"/>
    </source>
</evidence>
<dbReference type="InterPro" id="IPR050553">
    <property type="entry name" value="Thioredoxin_ResA/DsbE_sf"/>
</dbReference>
<dbReference type="Pfam" id="PF08534">
    <property type="entry name" value="Redoxin"/>
    <property type="match status" value="1"/>
</dbReference>
<evidence type="ECO:0000256" key="2">
    <source>
        <dbReference type="ARBA" id="ARBA00010505"/>
    </source>
</evidence>
<dbReference type="InterPro" id="IPR013766">
    <property type="entry name" value="Thioredoxin_domain"/>
</dbReference>
<dbReference type="Gene3D" id="3.40.30.10">
    <property type="entry name" value="Glutaredoxin"/>
    <property type="match status" value="1"/>
</dbReference>
<dbReference type="EC" id="1.11.1.25" evidence="3"/>
<evidence type="ECO:0000256" key="3">
    <source>
        <dbReference type="ARBA" id="ARBA00013016"/>
    </source>
</evidence>
<dbReference type="GO" id="GO:0016491">
    <property type="term" value="F:oxidoreductase activity"/>
    <property type="evidence" value="ECO:0007669"/>
    <property type="project" value="InterPro"/>
</dbReference>
<feature type="region of interest" description="Disordered" evidence="5">
    <location>
        <begin position="149"/>
        <end position="171"/>
    </location>
</feature>
<dbReference type="InterPro" id="IPR036249">
    <property type="entry name" value="Thioredoxin-like_sf"/>
</dbReference>
<feature type="domain" description="Thioredoxin" evidence="6">
    <location>
        <begin position="2"/>
        <end position="144"/>
    </location>
</feature>
<dbReference type="Proteomes" id="UP000239899">
    <property type="component" value="Unassembled WGS sequence"/>
</dbReference>
<keyword evidence="8" id="KW-1185">Reference proteome</keyword>
<dbReference type="OrthoDB" id="2121326at2759"/>
<dbReference type="EMBL" id="LHPG02000010">
    <property type="protein sequence ID" value="PRW51147.1"/>
    <property type="molecule type" value="Genomic_DNA"/>
</dbReference>
<feature type="compositionally biased region" description="Low complexity" evidence="5">
    <location>
        <begin position="149"/>
        <end position="166"/>
    </location>
</feature>
<dbReference type="PANTHER" id="PTHR42852">
    <property type="entry name" value="THIOL:DISULFIDE INTERCHANGE PROTEIN DSBE"/>
    <property type="match status" value="1"/>
</dbReference>
<sequence>MALVGKPCPTITGLTFIKGQPVAIPCQGTPMVVEFWATWCGPCRAAFPHLSQLAQKHRSKGLVVVGVNMEEDSPQIRAFVQQQGAKMDYTVAVDGSGQAAQALMGAAGVSGIPHAFIIDASGTIRHHGHPMEPRFAQVLDQVCSQAPPEAAAGAAASGNGDASAAPKPERQLPPITASREELMAQPVRQLKQILEERGIGFGDLSEKGELVDRILQRCTHVTYYAS</sequence>
<name>A0A2P6TP83_CHLSO</name>
<evidence type="ECO:0000313" key="8">
    <source>
        <dbReference type="Proteomes" id="UP000239899"/>
    </source>
</evidence>